<evidence type="ECO:0000313" key="2">
    <source>
        <dbReference type="EMBL" id="CAG8585540.1"/>
    </source>
</evidence>
<sequence>MEVRKRKNKRGQRSLLGSLSDDSAAAAASSMEDSQSDIDKYLFISKISRTMGISKDSIMQAFIQRYNGREIENVKGAAGVFGIGTMSVFKTPDPPNPTVRRTAACRQHKRR</sequence>
<dbReference type="Proteomes" id="UP000789739">
    <property type="component" value="Unassembled WGS sequence"/>
</dbReference>
<name>A0A9N9G8W8_9GLOM</name>
<comment type="caution">
    <text evidence="2">The sequence shown here is derived from an EMBL/GenBank/DDBJ whole genome shotgun (WGS) entry which is preliminary data.</text>
</comment>
<evidence type="ECO:0000313" key="3">
    <source>
        <dbReference type="Proteomes" id="UP000789739"/>
    </source>
</evidence>
<proteinExistence type="predicted"/>
<protein>
    <submittedName>
        <fullName evidence="2">4120_t:CDS:1</fullName>
    </submittedName>
</protein>
<dbReference type="AlphaFoldDB" id="A0A9N9G8W8"/>
<evidence type="ECO:0000256" key="1">
    <source>
        <dbReference type="SAM" id="MobiDB-lite"/>
    </source>
</evidence>
<accession>A0A9N9G8W8</accession>
<feature type="compositionally biased region" description="Basic residues" evidence="1">
    <location>
        <begin position="1"/>
        <end position="12"/>
    </location>
</feature>
<keyword evidence="3" id="KW-1185">Reference proteome</keyword>
<reference evidence="2" key="1">
    <citation type="submission" date="2021-06" db="EMBL/GenBank/DDBJ databases">
        <authorList>
            <person name="Kallberg Y."/>
            <person name="Tangrot J."/>
            <person name="Rosling A."/>
        </authorList>
    </citation>
    <scope>NUCLEOTIDE SEQUENCE</scope>
    <source>
        <strain evidence="2">BR232B</strain>
    </source>
</reference>
<feature type="region of interest" description="Disordered" evidence="1">
    <location>
        <begin position="89"/>
        <end position="111"/>
    </location>
</feature>
<feature type="compositionally biased region" description="Low complexity" evidence="1">
    <location>
        <begin position="14"/>
        <end position="33"/>
    </location>
</feature>
<feature type="region of interest" description="Disordered" evidence="1">
    <location>
        <begin position="1"/>
        <end position="35"/>
    </location>
</feature>
<dbReference type="EMBL" id="CAJVPI010000966">
    <property type="protein sequence ID" value="CAG8585540.1"/>
    <property type="molecule type" value="Genomic_DNA"/>
</dbReference>
<gene>
    <name evidence="2" type="ORF">PBRASI_LOCUS6848</name>
</gene>
<organism evidence="2 3">
    <name type="scientific">Paraglomus brasilianum</name>
    <dbReference type="NCBI Taxonomy" id="144538"/>
    <lineage>
        <taxon>Eukaryota</taxon>
        <taxon>Fungi</taxon>
        <taxon>Fungi incertae sedis</taxon>
        <taxon>Mucoromycota</taxon>
        <taxon>Glomeromycotina</taxon>
        <taxon>Glomeromycetes</taxon>
        <taxon>Paraglomerales</taxon>
        <taxon>Paraglomeraceae</taxon>
        <taxon>Paraglomus</taxon>
    </lineage>
</organism>